<dbReference type="InterPro" id="IPR046161">
    <property type="entry name" value="DUF6163"/>
</dbReference>
<evidence type="ECO:0000256" key="1">
    <source>
        <dbReference type="SAM" id="Phobius"/>
    </source>
</evidence>
<feature type="transmembrane region" description="Helical" evidence="1">
    <location>
        <begin position="56"/>
        <end position="73"/>
    </location>
</feature>
<accession>A0A1I5B0J9</accession>
<organism evidence="2 3">
    <name type="scientific">Cohaesibacter marisflavi</name>
    <dbReference type="NCBI Taxonomy" id="655353"/>
    <lineage>
        <taxon>Bacteria</taxon>
        <taxon>Pseudomonadati</taxon>
        <taxon>Pseudomonadota</taxon>
        <taxon>Alphaproteobacteria</taxon>
        <taxon>Hyphomicrobiales</taxon>
        <taxon>Cohaesibacteraceae</taxon>
    </lineage>
</organism>
<feature type="transmembrane region" description="Helical" evidence="1">
    <location>
        <begin position="80"/>
        <end position="102"/>
    </location>
</feature>
<feature type="transmembrane region" description="Helical" evidence="1">
    <location>
        <begin position="20"/>
        <end position="41"/>
    </location>
</feature>
<sequence>MTLRLTDVSPKYWGENLPYWLIVLARVGSIALMLSGLFYWVDILGVFGESGLQRGIWLAPVGRVILACSFLIASVGVWQLAFWGVVMWVLSAVTQALAILLVEDFTLYSGLITIAHTLGLIALSICCAWLVYRSSRQQEI</sequence>
<name>A0A1I5B0J9_9HYPH</name>
<keyword evidence="3" id="KW-1185">Reference proteome</keyword>
<keyword evidence="1" id="KW-0812">Transmembrane</keyword>
<dbReference type="AlphaFoldDB" id="A0A1I5B0J9"/>
<dbReference type="OrthoDB" id="7843623at2"/>
<proteinExistence type="predicted"/>
<reference evidence="2 3" key="1">
    <citation type="submission" date="2016-10" db="EMBL/GenBank/DDBJ databases">
        <authorList>
            <person name="de Groot N.N."/>
        </authorList>
    </citation>
    <scope>NUCLEOTIDE SEQUENCE [LARGE SCALE GENOMIC DNA]</scope>
    <source>
        <strain evidence="2 3">CGMCC 1.9157</strain>
    </source>
</reference>
<feature type="transmembrane region" description="Helical" evidence="1">
    <location>
        <begin position="108"/>
        <end position="132"/>
    </location>
</feature>
<evidence type="ECO:0000313" key="2">
    <source>
        <dbReference type="EMBL" id="SFN68248.1"/>
    </source>
</evidence>
<protein>
    <submittedName>
        <fullName evidence="2">Uncharacterized protein</fullName>
    </submittedName>
</protein>
<gene>
    <name evidence="2" type="ORF">SAMN04488056_101676</name>
</gene>
<dbReference type="EMBL" id="FOVR01000001">
    <property type="protein sequence ID" value="SFN68248.1"/>
    <property type="molecule type" value="Genomic_DNA"/>
</dbReference>
<evidence type="ECO:0000313" key="3">
    <source>
        <dbReference type="Proteomes" id="UP000199236"/>
    </source>
</evidence>
<dbReference type="RefSeq" id="WP_090068790.1">
    <property type="nucleotide sequence ID" value="NZ_FOVR01000001.1"/>
</dbReference>
<keyword evidence="1" id="KW-1133">Transmembrane helix</keyword>
<dbReference type="Proteomes" id="UP000199236">
    <property type="component" value="Unassembled WGS sequence"/>
</dbReference>
<dbReference type="Pfam" id="PF19660">
    <property type="entry name" value="DUF6163"/>
    <property type="match status" value="1"/>
</dbReference>
<keyword evidence="1" id="KW-0472">Membrane</keyword>